<dbReference type="Gene3D" id="1.10.390.10">
    <property type="entry name" value="Neutral Protease Domain 2"/>
    <property type="match status" value="1"/>
</dbReference>
<dbReference type="InterPro" id="IPR014782">
    <property type="entry name" value="Peptidase_M1_dom"/>
</dbReference>
<feature type="region of interest" description="Disordered" evidence="13">
    <location>
        <begin position="19"/>
        <end position="43"/>
    </location>
</feature>
<evidence type="ECO:0000256" key="7">
    <source>
        <dbReference type="ARBA" id="ARBA00022723"/>
    </source>
</evidence>
<dbReference type="Gene3D" id="2.60.40.1730">
    <property type="entry name" value="tricorn interacting facor f3 domain"/>
    <property type="match status" value="1"/>
</dbReference>
<evidence type="ECO:0000259" key="15">
    <source>
        <dbReference type="Pfam" id="PF01433"/>
    </source>
</evidence>
<dbReference type="RefSeq" id="WP_111648432.1">
    <property type="nucleotide sequence ID" value="NZ_JACHWI010000004.1"/>
</dbReference>
<feature type="domain" description="Aminopeptidase N-like N-terminal" evidence="16">
    <location>
        <begin position="62"/>
        <end position="231"/>
    </location>
</feature>
<dbReference type="Pfam" id="PF01433">
    <property type="entry name" value="Peptidase_M1"/>
    <property type="match status" value="1"/>
</dbReference>
<dbReference type="PANTHER" id="PTHR11533:SF297">
    <property type="entry name" value="AMINOPEPTIDASE N"/>
    <property type="match status" value="1"/>
</dbReference>
<sequence>MRRRGIGALAVLALMAGCTTGSDPDTPEPSPSPSVDFQPGADGAGDPYFPKYGNGGYDVAGYDLALRYDPKTGKLAGTATITATATQDLSRFNLDLAHLKATEVAVDGTAATSKAEGNELVITPGSGIVSGRTFTALVRYEGTPSLLENKALGNGGWIRTPDGALALGQPESASTWFPVNDHPSDKATLKLAMTVPDGVEVLSNGVPGERPSKDGWTTWNWSESSPMASYLATVVIGQYRITTSKHNGLPMVIAIPESLPANGPSAKSLARTGEITDYLATQFGPYPFTSNGGVVVDEDKIQYALETQSRPVYGQTFFTNGENLGVVAHELAHQWFGDSVALDRWQDIWLNEGFATYAEWLWSEHSGDATADELFTTSYNTFNWAEIPGDPKPARIFGSAVYQRGGMTVHALRETIGDEAFFKLVRSWTADHRDGNVTTDEFIKAAEAASKKDLTKFFQDWLYGTEKPPVP</sequence>
<dbReference type="GO" id="GO:0008237">
    <property type="term" value="F:metallopeptidase activity"/>
    <property type="evidence" value="ECO:0007669"/>
    <property type="project" value="UniProtKB-KW"/>
</dbReference>
<feature type="signal peptide" evidence="14">
    <location>
        <begin position="1"/>
        <end position="21"/>
    </location>
</feature>
<evidence type="ECO:0000256" key="3">
    <source>
        <dbReference type="ARBA" id="ARBA00010136"/>
    </source>
</evidence>
<comment type="similarity">
    <text evidence="3">Belongs to the peptidase M1 family.</text>
</comment>
<dbReference type="SUPFAM" id="SSF55486">
    <property type="entry name" value="Metalloproteases ('zincins'), catalytic domain"/>
    <property type="match status" value="1"/>
</dbReference>
<dbReference type="InterPro" id="IPR027268">
    <property type="entry name" value="Peptidase_M4/M1_CTD_sf"/>
</dbReference>
<evidence type="ECO:0000313" key="18">
    <source>
        <dbReference type="Proteomes" id="UP000249341"/>
    </source>
</evidence>
<dbReference type="PANTHER" id="PTHR11533">
    <property type="entry name" value="PROTEASE M1 ZINC METALLOPROTEASE"/>
    <property type="match status" value="1"/>
</dbReference>
<evidence type="ECO:0000256" key="2">
    <source>
        <dbReference type="ARBA" id="ARBA00001947"/>
    </source>
</evidence>
<dbReference type="GO" id="GO:0008270">
    <property type="term" value="F:zinc ion binding"/>
    <property type="evidence" value="ECO:0007669"/>
    <property type="project" value="InterPro"/>
</dbReference>
<dbReference type="EMBL" id="QLMJ01000003">
    <property type="protein sequence ID" value="RAK40402.1"/>
    <property type="molecule type" value="Genomic_DNA"/>
</dbReference>
<evidence type="ECO:0000256" key="12">
    <source>
        <dbReference type="ARBA" id="ARBA00031533"/>
    </source>
</evidence>
<evidence type="ECO:0000256" key="11">
    <source>
        <dbReference type="ARBA" id="ARBA00029811"/>
    </source>
</evidence>
<accession>A0A327ZGX2</accession>
<dbReference type="SUPFAM" id="SSF63737">
    <property type="entry name" value="Leukotriene A4 hydrolase N-terminal domain"/>
    <property type="match status" value="1"/>
</dbReference>
<evidence type="ECO:0000256" key="13">
    <source>
        <dbReference type="SAM" id="MobiDB-lite"/>
    </source>
</evidence>
<evidence type="ECO:0000256" key="10">
    <source>
        <dbReference type="ARBA" id="ARBA00023049"/>
    </source>
</evidence>
<evidence type="ECO:0000256" key="8">
    <source>
        <dbReference type="ARBA" id="ARBA00022801"/>
    </source>
</evidence>
<comment type="caution">
    <text evidence="17">The sequence shown here is derived from an EMBL/GenBank/DDBJ whole genome shotgun (WGS) entry which is preliminary data.</text>
</comment>
<keyword evidence="8" id="KW-0378">Hydrolase</keyword>
<dbReference type="AlphaFoldDB" id="A0A327ZGX2"/>
<protein>
    <recommendedName>
        <fullName evidence="5">Aminopeptidase N</fullName>
        <ecNumber evidence="4">3.4.11.2</ecNumber>
    </recommendedName>
    <alternativeName>
        <fullName evidence="11">Alanine aminopeptidase</fullName>
    </alternativeName>
    <alternativeName>
        <fullName evidence="12">Lysyl aminopeptidase</fullName>
    </alternativeName>
</protein>
<evidence type="ECO:0000256" key="14">
    <source>
        <dbReference type="SAM" id="SignalP"/>
    </source>
</evidence>
<evidence type="ECO:0000259" key="16">
    <source>
        <dbReference type="Pfam" id="PF17900"/>
    </source>
</evidence>
<keyword evidence="7" id="KW-0479">Metal-binding</keyword>
<dbReference type="InterPro" id="IPR001930">
    <property type="entry name" value="Peptidase_M1"/>
</dbReference>
<dbReference type="EC" id="3.4.11.2" evidence="4"/>
<keyword evidence="9" id="KW-0862">Zinc</keyword>
<evidence type="ECO:0000256" key="1">
    <source>
        <dbReference type="ARBA" id="ARBA00000098"/>
    </source>
</evidence>
<dbReference type="PRINTS" id="PR00756">
    <property type="entry name" value="ALADIPTASE"/>
</dbReference>
<feature type="chain" id="PRO_5039427500" description="Aminopeptidase N" evidence="14">
    <location>
        <begin position="22"/>
        <end position="471"/>
    </location>
</feature>
<dbReference type="InterPro" id="IPR045357">
    <property type="entry name" value="Aminopeptidase_N-like_N"/>
</dbReference>
<evidence type="ECO:0000256" key="5">
    <source>
        <dbReference type="ARBA" id="ARBA00015611"/>
    </source>
</evidence>
<evidence type="ECO:0000256" key="6">
    <source>
        <dbReference type="ARBA" id="ARBA00022670"/>
    </source>
</evidence>
<feature type="domain" description="Peptidase M1 membrane alanine aminopeptidase" evidence="15">
    <location>
        <begin position="323"/>
        <end position="461"/>
    </location>
</feature>
<dbReference type="OrthoDB" id="100605at2"/>
<gene>
    <name evidence="17" type="ORF">B0I29_103435</name>
</gene>
<keyword evidence="18" id="KW-1185">Reference proteome</keyword>
<keyword evidence="10" id="KW-0482">Metalloprotease</keyword>
<dbReference type="Pfam" id="PF17900">
    <property type="entry name" value="Peptidase_M1_N"/>
    <property type="match status" value="1"/>
</dbReference>
<organism evidence="17 18">
    <name type="scientific">Actinoplanes lutulentus</name>
    <dbReference type="NCBI Taxonomy" id="1287878"/>
    <lineage>
        <taxon>Bacteria</taxon>
        <taxon>Bacillati</taxon>
        <taxon>Actinomycetota</taxon>
        <taxon>Actinomycetes</taxon>
        <taxon>Micromonosporales</taxon>
        <taxon>Micromonosporaceae</taxon>
        <taxon>Actinoplanes</taxon>
    </lineage>
</organism>
<dbReference type="GO" id="GO:0016285">
    <property type="term" value="F:alanyl aminopeptidase activity"/>
    <property type="evidence" value="ECO:0007669"/>
    <property type="project" value="UniProtKB-EC"/>
</dbReference>
<dbReference type="PROSITE" id="PS51257">
    <property type="entry name" value="PROKAR_LIPOPROTEIN"/>
    <property type="match status" value="1"/>
</dbReference>
<evidence type="ECO:0000256" key="4">
    <source>
        <dbReference type="ARBA" id="ARBA00012564"/>
    </source>
</evidence>
<keyword evidence="6" id="KW-0645">Protease</keyword>
<comment type="catalytic activity">
    <reaction evidence="1">
        <text>Release of an N-terminal amino acid, Xaa-|-Yaa- from a peptide, amide or arylamide. Xaa is preferably Ala, but may be most amino acids including Pro (slow action). When a terminal hydrophobic residue is followed by a prolyl residue, the two may be released as an intact Xaa-Pro dipeptide.</text>
        <dbReference type="EC" id="3.4.11.2"/>
    </reaction>
</comment>
<evidence type="ECO:0000256" key="9">
    <source>
        <dbReference type="ARBA" id="ARBA00022833"/>
    </source>
</evidence>
<name>A0A327ZGX2_9ACTN</name>
<dbReference type="Proteomes" id="UP000249341">
    <property type="component" value="Unassembled WGS sequence"/>
</dbReference>
<dbReference type="InterPro" id="IPR042097">
    <property type="entry name" value="Aminopeptidase_N-like_N_sf"/>
</dbReference>
<dbReference type="InterPro" id="IPR050344">
    <property type="entry name" value="Peptidase_M1_aminopeptidases"/>
</dbReference>
<reference evidence="17 18" key="1">
    <citation type="submission" date="2018-06" db="EMBL/GenBank/DDBJ databases">
        <title>Genomic Encyclopedia of Type Strains, Phase III (KMG-III): the genomes of soil and plant-associated and newly described type strains.</title>
        <authorList>
            <person name="Whitman W."/>
        </authorList>
    </citation>
    <scope>NUCLEOTIDE SEQUENCE [LARGE SCALE GENOMIC DNA]</scope>
    <source>
        <strain evidence="17 18">CGMCC 4.7090</strain>
    </source>
</reference>
<proteinExistence type="inferred from homology"/>
<comment type="cofactor">
    <cofactor evidence="2">
        <name>Zn(2+)</name>
        <dbReference type="ChEBI" id="CHEBI:29105"/>
    </cofactor>
</comment>
<dbReference type="CDD" id="cd09603">
    <property type="entry name" value="M1_APN_like"/>
    <property type="match status" value="1"/>
</dbReference>
<keyword evidence="14" id="KW-0732">Signal</keyword>
<evidence type="ECO:0000313" key="17">
    <source>
        <dbReference type="EMBL" id="RAK40402.1"/>
    </source>
</evidence>
<dbReference type="GO" id="GO:0006508">
    <property type="term" value="P:proteolysis"/>
    <property type="evidence" value="ECO:0007669"/>
    <property type="project" value="UniProtKB-KW"/>
</dbReference>